<gene>
    <name evidence="4" type="ORF">H7965_15000</name>
</gene>
<dbReference type="CDD" id="cd07185">
    <property type="entry name" value="OmpA_C-like"/>
    <property type="match status" value="1"/>
</dbReference>
<dbReference type="PROSITE" id="PS51123">
    <property type="entry name" value="OMPA_2"/>
    <property type="match status" value="1"/>
</dbReference>
<evidence type="ECO:0000256" key="2">
    <source>
        <dbReference type="SAM" id="SignalP"/>
    </source>
</evidence>
<keyword evidence="5" id="KW-1185">Reference proteome</keyword>
<feature type="signal peptide" evidence="2">
    <location>
        <begin position="1"/>
        <end position="25"/>
    </location>
</feature>
<evidence type="ECO:0000313" key="5">
    <source>
        <dbReference type="Proteomes" id="UP000600101"/>
    </source>
</evidence>
<dbReference type="PROSITE" id="PS51257">
    <property type="entry name" value="PROKAR_LIPOPROTEIN"/>
    <property type="match status" value="1"/>
</dbReference>
<dbReference type="InterPro" id="IPR006665">
    <property type="entry name" value="OmpA-like"/>
</dbReference>
<dbReference type="Pfam" id="PF00691">
    <property type="entry name" value="OmpA"/>
    <property type="match status" value="1"/>
</dbReference>
<dbReference type="InterPro" id="IPR050330">
    <property type="entry name" value="Bact_OuterMem_StrucFunc"/>
</dbReference>
<dbReference type="EMBL" id="JACOMF010000017">
    <property type="protein sequence ID" value="MBC4016628.1"/>
    <property type="molecule type" value="Genomic_DNA"/>
</dbReference>
<sequence length="129" mass="14197">MRRLVLAALPLLALAACTTATPRNAVRAVVFFNEDSAALDENAQELLTQIAEQAKERPTAVVRVRGFAAPDAGSPRYNRDLAELRARHVADHLASAGVERARIRLEPRGAVPFEMYPIESRRVEIIIAQ</sequence>
<evidence type="ECO:0000313" key="4">
    <source>
        <dbReference type="EMBL" id="MBC4016628.1"/>
    </source>
</evidence>
<dbReference type="RefSeq" id="WP_186771398.1">
    <property type="nucleotide sequence ID" value="NZ_JACOMF010000017.1"/>
</dbReference>
<dbReference type="PANTHER" id="PTHR30329">
    <property type="entry name" value="STATOR ELEMENT OF FLAGELLAR MOTOR COMPLEX"/>
    <property type="match status" value="1"/>
</dbReference>
<protein>
    <submittedName>
        <fullName evidence="4">OmpA family protein</fullName>
    </submittedName>
</protein>
<proteinExistence type="predicted"/>
<dbReference type="SUPFAM" id="SSF103088">
    <property type="entry name" value="OmpA-like"/>
    <property type="match status" value="1"/>
</dbReference>
<dbReference type="GO" id="GO:0016020">
    <property type="term" value="C:membrane"/>
    <property type="evidence" value="ECO:0007669"/>
    <property type="project" value="UniProtKB-UniRule"/>
</dbReference>
<evidence type="ECO:0000259" key="3">
    <source>
        <dbReference type="PROSITE" id="PS51123"/>
    </source>
</evidence>
<dbReference type="PANTHER" id="PTHR30329:SF21">
    <property type="entry name" value="LIPOPROTEIN YIAD-RELATED"/>
    <property type="match status" value="1"/>
</dbReference>
<keyword evidence="1" id="KW-0472">Membrane</keyword>
<feature type="chain" id="PRO_5040827396" evidence="2">
    <location>
        <begin position="26"/>
        <end position="129"/>
    </location>
</feature>
<organism evidence="4 5">
    <name type="scientific">Siccirubricoccus deserti</name>
    <dbReference type="NCBI Taxonomy" id="2013562"/>
    <lineage>
        <taxon>Bacteria</taxon>
        <taxon>Pseudomonadati</taxon>
        <taxon>Pseudomonadota</taxon>
        <taxon>Alphaproteobacteria</taxon>
        <taxon>Acetobacterales</taxon>
        <taxon>Roseomonadaceae</taxon>
        <taxon>Siccirubricoccus</taxon>
    </lineage>
</organism>
<evidence type="ECO:0000256" key="1">
    <source>
        <dbReference type="PROSITE-ProRule" id="PRU00473"/>
    </source>
</evidence>
<dbReference type="Gene3D" id="3.30.1330.60">
    <property type="entry name" value="OmpA-like domain"/>
    <property type="match status" value="1"/>
</dbReference>
<keyword evidence="2" id="KW-0732">Signal</keyword>
<dbReference type="AlphaFoldDB" id="A0A9X0R0J9"/>
<comment type="caution">
    <text evidence="4">The sequence shown here is derived from an EMBL/GenBank/DDBJ whole genome shotgun (WGS) entry which is preliminary data.</text>
</comment>
<dbReference type="Proteomes" id="UP000600101">
    <property type="component" value="Unassembled WGS sequence"/>
</dbReference>
<feature type="domain" description="OmpA-like" evidence="3">
    <location>
        <begin position="19"/>
        <end position="129"/>
    </location>
</feature>
<reference evidence="4" key="1">
    <citation type="submission" date="2020-08" db="EMBL/GenBank/DDBJ databases">
        <authorList>
            <person name="Hu Y."/>
            <person name="Nguyen S.V."/>
            <person name="Li F."/>
            <person name="Fanning S."/>
        </authorList>
    </citation>
    <scope>NUCLEOTIDE SEQUENCE</scope>
    <source>
        <strain evidence="4">SYSU D8009</strain>
    </source>
</reference>
<accession>A0A9X0R0J9</accession>
<dbReference type="InterPro" id="IPR036737">
    <property type="entry name" value="OmpA-like_sf"/>
</dbReference>
<name>A0A9X0R0J9_9PROT</name>